<feature type="compositionally biased region" description="Polar residues" evidence="1">
    <location>
        <begin position="155"/>
        <end position="164"/>
    </location>
</feature>
<dbReference type="EMBL" id="JANPWZ010001593">
    <property type="protein sequence ID" value="KAJ3564631.1"/>
    <property type="molecule type" value="Genomic_DNA"/>
</dbReference>
<organism evidence="3 4">
    <name type="scientific">Xylaria arbuscula</name>
    <dbReference type="NCBI Taxonomy" id="114810"/>
    <lineage>
        <taxon>Eukaryota</taxon>
        <taxon>Fungi</taxon>
        <taxon>Dikarya</taxon>
        <taxon>Ascomycota</taxon>
        <taxon>Pezizomycotina</taxon>
        <taxon>Sordariomycetes</taxon>
        <taxon>Xylariomycetidae</taxon>
        <taxon>Xylariales</taxon>
        <taxon>Xylariaceae</taxon>
        <taxon>Xylaria</taxon>
    </lineage>
</organism>
<dbReference type="InterPro" id="IPR021822">
    <property type="entry name" value="DUF3405"/>
</dbReference>
<sequence length="859" mass="97465">MDKISDYMLRNSGSFSDTMARRGEVVLPLHANSKPSTKIQLRALLGHCLYRRVVIWIVLIVVFLTSIIFKPRFTTRSRSVLDIVHGNKVLVEEPLTTAENVVLQNQDNLQIDLPAQEVIYTIYPEEDDKAAEIEQTYQSTPPEDVLKDETKDKPTNNAESTPDTTNDDTHESIVENVSEIVLENISDKPLEEPLREFSDDTGRDESLVDATHEDDDTDEEENEDRPKWLKYQHLDGYYRGLRALVQPSDYTPEYPKPLMPNPTDPVPTPHHSDIPKPTVFRPHPDYDSDTWRKTYVSVNPCYIDANNEVPAPDLYAYAGLVQGQPKPAIGSHEALGLQSDVCFDRFGRYGPYGLGYSLDRGGISEYLDTERQGSEAVWETSGQINWNEVDWARAQAQCFDSNRDRFFTGNQTQDAELASSGRKKLHRTAIVVRTYVGFKWTAHAILNFRAMISELNLKSGGEYDVHFLLHVRDNDAPIWADVGTAQEIIENNVPAEFHGLCTLWSEAQMKLFYPGDFGDTYENPSQGDIHGVYRSAHMPLQHFAVIHPEYEHFWNWEMDMRWTGSYYELFDRLGKWGTNQSRVGAWERSAKYYIPGLHGTWENFSQLVNTEMQALNKRPLLGPVSFPGKIALNQGENFMPASCASGAELSQCGVGEEADLITLNPLFDVEESGWVFAADVTGYETTLPKPPRRCSIVTASRLSRRLLLVMHEETWRLHHSMFSEMFPPTVAFHHGLKAVFAPHPVFLDRDWPQAEIDVAFNGGESHNSGGRGSPFDLNNEHNHKGTSWYYNSEFAGLLWRRWLGYAQMDGRGNNGGRAGEGTMRGGREEEQDPAGTGRLCLRSMLVHPIKWEDPAERED</sequence>
<feature type="compositionally biased region" description="Basic and acidic residues" evidence="1">
    <location>
        <begin position="185"/>
        <end position="206"/>
    </location>
</feature>
<accession>A0A9W8N9V5</accession>
<feature type="compositionally biased region" description="Basic and acidic residues" evidence="1">
    <location>
        <begin position="144"/>
        <end position="154"/>
    </location>
</feature>
<dbReference type="Proteomes" id="UP001148614">
    <property type="component" value="Unassembled WGS sequence"/>
</dbReference>
<feature type="compositionally biased region" description="Pro residues" evidence="1">
    <location>
        <begin position="254"/>
        <end position="268"/>
    </location>
</feature>
<evidence type="ECO:0000313" key="4">
    <source>
        <dbReference type="Proteomes" id="UP001148614"/>
    </source>
</evidence>
<evidence type="ECO:0000256" key="1">
    <source>
        <dbReference type="SAM" id="MobiDB-lite"/>
    </source>
</evidence>
<evidence type="ECO:0000256" key="2">
    <source>
        <dbReference type="SAM" id="Phobius"/>
    </source>
</evidence>
<dbReference type="AlphaFoldDB" id="A0A9W8N9V5"/>
<feature type="region of interest" description="Disordered" evidence="1">
    <location>
        <begin position="252"/>
        <end position="285"/>
    </location>
</feature>
<gene>
    <name evidence="3" type="ORF">NPX13_g7775</name>
</gene>
<keyword evidence="4" id="KW-1185">Reference proteome</keyword>
<protein>
    <recommendedName>
        <fullName evidence="5">Major facilitator superfamily transporter</fullName>
    </recommendedName>
</protein>
<dbReference type="Pfam" id="PF11885">
    <property type="entry name" value="DUF3405"/>
    <property type="match status" value="1"/>
</dbReference>
<dbReference type="PANTHER" id="PTHR36205">
    <property type="entry name" value="CHROMOSOME 19, WHOLE GENOME SHOTGUN SEQUENCE"/>
    <property type="match status" value="1"/>
</dbReference>
<feature type="compositionally biased region" description="Gly residues" evidence="1">
    <location>
        <begin position="812"/>
        <end position="824"/>
    </location>
</feature>
<reference evidence="3" key="1">
    <citation type="submission" date="2022-07" db="EMBL/GenBank/DDBJ databases">
        <title>Genome Sequence of Xylaria arbuscula.</title>
        <authorList>
            <person name="Buettner E."/>
        </authorList>
    </citation>
    <scope>NUCLEOTIDE SEQUENCE</scope>
    <source>
        <strain evidence="3">VT107</strain>
    </source>
</reference>
<dbReference type="PANTHER" id="PTHR36205:SF3">
    <property type="entry name" value="MAJOR FACILITATOR SUPERFAMILY TRANSPORTER"/>
    <property type="match status" value="1"/>
</dbReference>
<feature type="transmembrane region" description="Helical" evidence="2">
    <location>
        <begin position="49"/>
        <end position="69"/>
    </location>
</feature>
<evidence type="ECO:0008006" key="5">
    <source>
        <dbReference type="Google" id="ProtNLM"/>
    </source>
</evidence>
<evidence type="ECO:0000313" key="3">
    <source>
        <dbReference type="EMBL" id="KAJ3564631.1"/>
    </source>
</evidence>
<name>A0A9W8N9V5_9PEZI</name>
<keyword evidence="2" id="KW-0472">Membrane</keyword>
<proteinExistence type="predicted"/>
<comment type="caution">
    <text evidence="3">The sequence shown here is derived from an EMBL/GenBank/DDBJ whole genome shotgun (WGS) entry which is preliminary data.</text>
</comment>
<keyword evidence="2" id="KW-0812">Transmembrane</keyword>
<feature type="region of interest" description="Disordered" evidence="1">
    <location>
        <begin position="137"/>
        <end position="227"/>
    </location>
</feature>
<feature type="region of interest" description="Disordered" evidence="1">
    <location>
        <begin position="810"/>
        <end position="838"/>
    </location>
</feature>
<feature type="compositionally biased region" description="Acidic residues" evidence="1">
    <location>
        <begin position="212"/>
        <end position="223"/>
    </location>
</feature>
<keyword evidence="2" id="KW-1133">Transmembrane helix</keyword>
<dbReference type="VEuPathDB" id="FungiDB:F4678DRAFT_394904"/>